<dbReference type="GO" id="GO:0016020">
    <property type="term" value="C:membrane"/>
    <property type="evidence" value="ECO:0007669"/>
    <property type="project" value="InterPro"/>
</dbReference>
<dbReference type="GO" id="GO:0009734">
    <property type="term" value="P:auxin-activated signaling pathway"/>
    <property type="evidence" value="ECO:0007669"/>
    <property type="project" value="UniProtKB-KW"/>
</dbReference>
<keyword evidence="2" id="KW-0812">Transmembrane</keyword>
<dbReference type="InterPro" id="IPR004776">
    <property type="entry name" value="Mem_transp_PIN-like"/>
</dbReference>
<dbReference type="Proteomes" id="UP000187203">
    <property type="component" value="Unassembled WGS sequence"/>
</dbReference>
<evidence type="ECO:0000313" key="7">
    <source>
        <dbReference type="EMBL" id="OMO87764.1"/>
    </source>
</evidence>
<dbReference type="STRING" id="93759.A0A1R3IYX6"/>
<proteinExistence type="predicted"/>
<name>A0A1R3IYX6_9ROSI</name>
<evidence type="ECO:0000256" key="2">
    <source>
        <dbReference type="ARBA" id="ARBA00022692"/>
    </source>
</evidence>
<dbReference type="PANTHER" id="PTHR31419:SF1">
    <property type="entry name" value="PROTEIN PIN-LIKES 6"/>
    <property type="match status" value="1"/>
</dbReference>
<evidence type="ECO:0000256" key="1">
    <source>
        <dbReference type="ARBA" id="ARBA00004127"/>
    </source>
</evidence>
<dbReference type="GO" id="GO:0012505">
    <property type="term" value="C:endomembrane system"/>
    <property type="evidence" value="ECO:0007669"/>
    <property type="project" value="UniProtKB-SubCell"/>
</dbReference>
<keyword evidence="3" id="KW-1133">Transmembrane helix</keyword>
<feature type="chain" id="PRO_5012774351" evidence="6">
    <location>
        <begin position="18"/>
        <end position="143"/>
    </location>
</feature>
<dbReference type="Pfam" id="PF03547">
    <property type="entry name" value="Mem_trans"/>
    <property type="match status" value="1"/>
</dbReference>
<feature type="signal peptide" evidence="6">
    <location>
        <begin position="1"/>
        <end position="17"/>
    </location>
</feature>
<evidence type="ECO:0000256" key="5">
    <source>
        <dbReference type="ARBA" id="ARBA00023294"/>
    </source>
</evidence>
<organism evidence="7 8">
    <name type="scientific">Corchorus olitorius</name>
    <dbReference type="NCBI Taxonomy" id="93759"/>
    <lineage>
        <taxon>Eukaryota</taxon>
        <taxon>Viridiplantae</taxon>
        <taxon>Streptophyta</taxon>
        <taxon>Embryophyta</taxon>
        <taxon>Tracheophyta</taxon>
        <taxon>Spermatophyta</taxon>
        <taxon>Magnoliopsida</taxon>
        <taxon>eudicotyledons</taxon>
        <taxon>Gunneridae</taxon>
        <taxon>Pentapetalae</taxon>
        <taxon>rosids</taxon>
        <taxon>malvids</taxon>
        <taxon>Malvales</taxon>
        <taxon>Malvaceae</taxon>
        <taxon>Grewioideae</taxon>
        <taxon>Apeibeae</taxon>
        <taxon>Corchorus</taxon>
    </lineage>
</organism>
<evidence type="ECO:0000256" key="4">
    <source>
        <dbReference type="ARBA" id="ARBA00023136"/>
    </source>
</evidence>
<sequence>MNGSLVLLFSFWQETLLVHKDLVQSGLLNELIVDLLVEGTLQATSLNMMLTNIHDCHVLEEDVIRGCWCREAMIPCILLALGGNLVDGPGPGNSRIGLRTLVAIIFGRLCLVPPAGLGSVTLADKIGFLPPDDKMFRHCHLRR</sequence>
<keyword evidence="4" id="KW-0472">Membrane</keyword>
<comment type="caution">
    <text evidence="7">The sequence shown here is derived from an EMBL/GenBank/DDBJ whole genome shotgun (WGS) entry which is preliminary data.</text>
</comment>
<keyword evidence="6" id="KW-0732">Signal</keyword>
<dbReference type="EMBL" id="AWUE01017256">
    <property type="protein sequence ID" value="OMO87764.1"/>
    <property type="molecule type" value="Genomic_DNA"/>
</dbReference>
<keyword evidence="5" id="KW-0927">Auxin signaling pathway</keyword>
<dbReference type="InterPro" id="IPR039305">
    <property type="entry name" value="PILS2/6"/>
</dbReference>
<comment type="subcellular location">
    <subcellularLocation>
        <location evidence="1">Endomembrane system</location>
        <topology evidence="1">Multi-pass membrane protein</topology>
    </subcellularLocation>
</comment>
<gene>
    <name evidence="7" type="ORF">COLO4_20582</name>
</gene>
<reference evidence="8" key="1">
    <citation type="submission" date="2013-09" db="EMBL/GenBank/DDBJ databases">
        <title>Corchorus olitorius genome sequencing.</title>
        <authorList>
            <person name="Alam M."/>
            <person name="Haque M.S."/>
            <person name="Islam M.S."/>
            <person name="Emdad E.M."/>
            <person name="Islam M.M."/>
            <person name="Ahmed B."/>
            <person name="Halim A."/>
            <person name="Hossen Q.M.M."/>
            <person name="Hossain M.Z."/>
            <person name="Ahmed R."/>
            <person name="Khan M.M."/>
            <person name="Islam R."/>
            <person name="Rashid M.M."/>
            <person name="Khan S.A."/>
            <person name="Rahman M.S."/>
            <person name="Alam M."/>
            <person name="Yahiya A.S."/>
            <person name="Khan M.S."/>
            <person name="Azam M.S."/>
            <person name="Haque T."/>
            <person name="Lashkar M.Z.H."/>
            <person name="Akhand A.I."/>
            <person name="Morshed G."/>
            <person name="Roy S."/>
            <person name="Uddin K.S."/>
            <person name="Rabeya T."/>
            <person name="Hossain A.S."/>
            <person name="Chowdhury A."/>
            <person name="Snigdha A.R."/>
            <person name="Mortoza M.S."/>
            <person name="Matin S.A."/>
            <person name="Hoque S.M.E."/>
            <person name="Islam M.K."/>
            <person name="Roy D.K."/>
            <person name="Haider R."/>
            <person name="Moosa M.M."/>
            <person name="Elias S.M."/>
            <person name="Hasan A.M."/>
            <person name="Jahan S."/>
            <person name="Shafiuddin M."/>
            <person name="Mahmood N."/>
            <person name="Shommy N.S."/>
        </authorList>
    </citation>
    <scope>NUCLEOTIDE SEQUENCE [LARGE SCALE GENOMIC DNA]</scope>
    <source>
        <strain evidence="8">cv. O-4</strain>
    </source>
</reference>
<keyword evidence="8" id="KW-1185">Reference proteome</keyword>
<dbReference type="OrthoDB" id="191139at2759"/>
<dbReference type="AlphaFoldDB" id="A0A1R3IYX6"/>
<evidence type="ECO:0000256" key="6">
    <source>
        <dbReference type="SAM" id="SignalP"/>
    </source>
</evidence>
<accession>A0A1R3IYX6</accession>
<evidence type="ECO:0000313" key="8">
    <source>
        <dbReference type="Proteomes" id="UP000187203"/>
    </source>
</evidence>
<dbReference type="GO" id="GO:0080162">
    <property type="term" value="P:endoplasmic reticulum to cytosol auxin transport"/>
    <property type="evidence" value="ECO:0007669"/>
    <property type="project" value="InterPro"/>
</dbReference>
<dbReference type="PANTHER" id="PTHR31419">
    <property type="entry name" value="PROTEIN PIN-LIKES 2"/>
    <property type="match status" value="1"/>
</dbReference>
<evidence type="ECO:0000256" key="3">
    <source>
        <dbReference type="ARBA" id="ARBA00022989"/>
    </source>
</evidence>
<protein>
    <submittedName>
        <fullName evidence="7">Uncharacterized protein</fullName>
    </submittedName>
</protein>